<feature type="region of interest" description="Disordered" evidence="1">
    <location>
        <begin position="76"/>
        <end position="97"/>
    </location>
</feature>
<protein>
    <submittedName>
        <fullName evidence="2">Uncharacterized protein</fullName>
    </submittedName>
</protein>
<evidence type="ECO:0000313" key="3">
    <source>
        <dbReference type="Proteomes" id="UP000070501"/>
    </source>
</evidence>
<dbReference type="Proteomes" id="UP000070501">
    <property type="component" value="Unassembled WGS sequence"/>
</dbReference>
<dbReference type="InParanoid" id="A0A136IUN1"/>
<evidence type="ECO:0000256" key="1">
    <source>
        <dbReference type="SAM" id="MobiDB-lite"/>
    </source>
</evidence>
<gene>
    <name evidence="2" type="ORF">Micbo1qcDRAFT_166553</name>
</gene>
<dbReference type="EMBL" id="KQ964258">
    <property type="protein sequence ID" value="KXJ88509.1"/>
    <property type="molecule type" value="Genomic_DNA"/>
</dbReference>
<sequence>MFRATPALLKVHPCAGAVSCQGSSCSFPFQWRGRIAHQYILDDSESSITSTSAAFPEQLRVDTWQTARTLFSAHAKGRALPEPSPRVNQPQCVCQHV</sequence>
<evidence type="ECO:0000313" key="2">
    <source>
        <dbReference type="EMBL" id="KXJ88509.1"/>
    </source>
</evidence>
<keyword evidence="3" id="KW-1185">Reference proteome</keyword>
<accession>A0A136IUN1</accession>
<organism evidence="2 3">
    <name type="scientific">Microdochium bolleyi</name>
    <dbReference type="NCBI Taxonomy" id="196109"/>
    <lineage>
        <taxon>Eukaryota</taxon>
        <taxon>Fungi</taxon>
        <taxon>Dikarya</taxon>
        <taxon>Ascomycota</taxon>
        <taxon>Pezizomycotina</taxon>
        <taxon>Sordariomycetes</taxon>
        <taxon>Xylariomycetidae</taxon>
        <taxon>Xylariales</taxon>
        <taxon>Microdochiaceae</taxon>
        <taxon>Microdochium</taxon>
    </lineage>
</organism>
<name>A0A136IUN1_9PEZI</name>
<reference evidence="3" key="1">
    <citation type="submission" date="2016-02" db="EMBL/GenBank/DDBJ databases">
        <title>Draft genome sequence of Microdochium bolleyi, a fungal endophyte of beachgrass.</title>
        <authorList>
            <consortium name="DOE Joint Genome Institute"/>
            <person name="David A.S."/>
            <person name="May G."/>
            <person name="Haridas S."/>
            <person name="Lim J."/>
            <person name="Wang M."/>
            <person name="Labutti K."/>
            <person name="Lipzen A."/>
            <person name="Barry K."/>
            <person name="Grigoriev I.V."/>
        </authorList>
    </citation>
    <scope>NUCLEOTIDE SEQUENCE [LARGE SCALE GENOMIC DNA]</scope>
    <source>
        <strain evidence="3">J235TASD1</strain>
    </source>
</reference>
<proteinExistence type="predicted"/>
<dbReference type="AlphaFoldDB" id="A0A136IUN1"/>
<feature type="compositionally biased region" description="Polar residues" evidence="1">
    <location>
        <begin position="86"/>
        <end position="97"/>
    </location>
</feature>